<name>A0A8J8PCQ3_9ARCH</name>
<reference evidence="1" key="1">
    <citation type="submission" date="2016-03" db="EMBL/GenBank/DDBJ databases">
        <authorList>
            <person name="Borrel G."/>
            <person name="Mccann A."/>
            <person name="O'Toole P.W."/>
        </authorList>
    </citation>
    <scope>NUCLEOTIDE SEQUENCE</scope>
    <source>
        <strain evidence="1">183</strain>
    </source>
</reference>
<gene>
    <name evidence="1" type="ORF">A3207_00675</name>
</gene>
<evidence type="ECO:0000313" key="2">
    <source>
        <dbReference type="Proteomes" id="UP000752814"/>
    </source>
</evidence>
<dbReference type="AlphaFoldDB" id="A0A8J8PCQ3"/>
<accession>A0A8J8PCQ3</accession>
<protein>
    <submittedName>
        <fullName evidence="1">Uncharacterized protein</fullName>
    </submittedName>
</protein>
<organism evidence="1 2">
    <name type="scientific">Candidatus Methanomassiliicoccus intestinalis</name>
    <dbReference type="NCBI Taxonomy" id="1406512"/>
    <lineage>
        <taxon>Archaea</taxon>
        <taxon>Methanobacteriati</taxon>
        <taxon>Thermoplasmatota</taxon>
        <taxon>Thermoplasmata</taxon>
        <taxon>Methanomassiliicoccales</taxon>
        <taxon>Methanomassiliicoccaceae</taxon>
        <taxon>Methanomassiliicoccus</taxon>
    </lineage>
</organism>
<dbReference type="Proteomes" id="UP000752814">
    <property type="component" value="Unassembled WGS sequence"/>
</dbReference>
<sequence>MTYQQKHVLKKYRQGRIIDKGDEDAVEYLTSVGLMRCGYNDNKKRATAKTTPLGRDSVSFRLFW</sequence>
<proteinExistence type="predicted"/>
<dbReference type="EMBL" id="LVVT01000001">
    <property type="protein sequence ID" value="TQS84590.1"/>
    <property type="molecule type" value="Genomic_DNA"/>
</dbReference>
<comment type="caution">
    <text evidence="1">The sequence shown here is derived from an EMBL/GenBank/DDBJ whole genome shotgun (WGS) entry which is preliminary data.</text>
</comment>
<evidence type="ECO:0000313" key="1">
    <source>
        <dbReference type="EMBL" id="TQS84590.1"/>
    </source>
</evidence>